<gene>
    <name evidence="1" type="ORF">SAMN05444408_10357</name>
</gene>
<sequence length="48" mass="5684">MLQNLWYQQDNSNFDIVIYGLFKTDFLNGIRLKFSLMINKLNGLVKTD</sequence>
<dbReference type="AlphaFoldDB" id="A0A1M4VDE3"/>
<evidence type="ECO:0000313" key="2">
    <source>
        <dbReference type="Proteomes" id="UP000184236"/>
    </source>
</evidence>
<proteinExistence type="predicted"/>
<organism evidence="1 2">
    <name type="scientific">Chryseobacterium takakiae</name>
    <dbReference type="NCBI Taxonomy" id="1302685"/>
    <lineage>
        <taxon>Bacteria</taxon>
        <taxon>Pseudomonadati</taxon>
        <taxon>Bacteroidota</taxon>
        <taxon>Flavobacteriia</taxon>
        <taxon>Flavobacteriales</taxon>
        <taxon>Weeksellaceae</taxon>
        <taxon>Chryseobacterium group</taxon>
        <taxon>Chryseobacterium</taxon>
    </lineage>
</organism>
<dbReference type="Proteomes" id="UP000184236">
    <property type="component" value="Unassembled WGS sequence"/>
</dbReference>
<protein>
    <submittedName>
        <fullName evidence="1">Uncharacterized protein</fullName>
    </submittedName>
</protein>
<reference evidence="2" key="1">
    <citation type="submission" date="2016-11" db="EMBL/GenBank/DDBJ databases">
        <authorList>
            <person name="Varghese N."/>
            <person name="Submissions S."/>
        </authorList>
    </citation>
    <scope>NUCLEOTIDE SEQUENCE [LARGE SCALE GENOMIC DNA]</scope>
    <source>
        <strain evidence="2">DSM 26898</strain>
    </source>
</reference>
<keyword evidence="2" id="KW-1185">Reference proteome</keyword>
<accession>A0A1M4VDE3</accession>
<evidence type="ECO:0000313" key="1">
    <source>
        <dbReference type="EMBL" id="SHE66991.1"/>
    </source>
</evidence>
<dbReference type="EMBL" id="FQVO01000003">
    <property type="protein sequence ID" value="SHE66991.1"/>
    <property type="molecule type" value="Genomic_DNA"/>
</dbReference>
<name>A0A1M4VDE3_9FLAO</name>